<dbReference type="PANTHER" id="PTHR35068">
    <property type="entry name" value="BEN DOMAIN-CONTAINING PROTEIN 7"/>
    <property type="match status" value="1"/>
</dbReference>
<organism evidence="2">
    <name type="scientific">Micrurus paraensis</name>
    <dbReference type="NCBI Taxonomy" id="1970185"/>
    <lineage>
        <taxon>Eukaryota</taxon>
        <taxon>Metazoa</taxon>
        <taxon>Chordata</taxon>
        <taxon>Craniata</taxon>
        <taxon>Vertebrata</taxon>
        <taxon>Euteleostomi</taxon>
        <taxon>Lepidosauria</taxon>
        <taxon>Squamata</taxon>
        <taxon>Bifurcata</taxon>
        <taxon>Unidentata</taxon>
        <taxon>Episquamata</taxon>
        <taxon>Toxicofera</taxon>
        <taxon>Serpentes</taxon>
        <taxon>Colubroidea</taxon>
        <taxon>Elapidae</taxon>
        <taxon>Elapinae</taxon>
        <taxon>Micrurus</taxon>
    </lineage>
</organism>
<sequence>MQIQAAAAQNRPQPPVPLATLQKPTVSRKRNKKKKATPKTVEPLAVKQKAGSGENGRKLPANLDRLSVEAAEASLKTEPPVAGFGIVLESSSSDEKSRRPTPPPLPDRTVALAVVSQLCRPFFRS</sequence>
<feature type="compositionally biased region" description="Low complexity" evidence="1">
    <location>
        <begin position="1"/>
        <end position="11"/>
    </location>
</feature>
<reference evidence="2" key="1">
    <citation type="submission" date="2017-07" db="EMBL/GenBank/DDBJ databases">
        <authorList>
            <person name="Mikheyev A."/>
            <person name="Grau M."/>
        </authorList>
    </citation>
    <scope>NUCLEOTIDE SEQUENCE</scope>
    <source>
        <tissue evidence="2">Venom_gland</tissue>
    </source>
</reference>
<feature type="compositionally biased region" description="Basic residues" evidence="1">
    <location>
        <begin position="26"/>
        <end position="37"/>
    </location>
</feature>
<feature type="region of interest" description="Disordered" evidence="1">
    <location>
        <begin position="1"/>
        <end position="60"/>
    </location>
</feature>
<name>A0A2D4K048_9SAUR</name>
<evidence type="ECO:0000256" key="1">
    <source>
        <dbReference type="SAM" id="MobiDB-lite"/>
    </source>
</evidence>
<evidence type="ECO:0000313" key="2">
    <source>
        <dbReference type="EMBL" id="LAB02073.1"/>
    </source>
</evidence>
<reference evidence="2" key="2">
    <citation type="submission" date="2017-11" db="EMBL/GenBank/DDBJ databases">
        <title>Coralsnake Venomics: Analyses of Venom Gland Transcriptomes and Proteomes of Six Brazilian Taxa.</title>
        <authorList>
            <person name="Aird S.D."/>
            <person name="Jorge da Silva N."/>
            <person name="Qiu L."/>
            <person name="Villar-Briones A."/>
            <person name="Aparecida-Saddi V."/>
            <person name="Campos-Telles M.P."/>
            <person name="Grau M."/>
            <person name="Mikheyev A.S."/>
        </authorList>
    </citation>
    <scope>NUCLEOTIDE SEQUENCE</scope>
    <source>
        <tissue evidence="2">Venom_gland</tissue>
    </source>
</reference>
<dbReference type="PANTHER" id="PTHR35068:SF1">
    <property type="entry name" value="BEN DOMAIN-CONTAINING PROTEIN 7"/>
    <property type="match status" value="1"/>
</dbReference>
<dbReference type="InterPro" id="IPR053072">
    <property type="entry name" value="BEN_domain_protein_7"/>
</dbReference>
<accession>A0A2D4K048</accession>
<feature type="region of interest" description="Disordered" evidence="1">
    <location>
        <begin position="88"/>
        <end position="108"/>
    </location>
</feature>
<dbReference type="AlphaFoldDB" id="A0A2D4K048"/>
<protein>
    <submittedName>
        <fullName evidence="2">Uncharacterized protein</fullName>
    </submittedName>
</protein>
<dbReference type="EMBL" id="IACL01019010">
    <property type="protein sequence ID" value="LAB02073.1"/>
    <property type="molecule type" value="Transcribed_RNA"/>
</dbReference>
<proteinExistence type="predicted"/>